<comment type="caution">
    <text evidence="2">The sequence shown here is derived from an EMBL/GenBank/DDBJ whole genome shotgun (WGS) entry which is preliminary data.</text>
</comment>
<evidence type="ECO:0000259" key="1">
    <source>
        <dbReference type="Pfam" id="PF11716"/>
    </source>
</evidence>
<dbReference type="RefSeq" id="WP_179821214.1">
    <property type="nucleotide sequence ID" value="NZ_JACCFS010000001.1"/>
</dbReference>
<dbReference type="SUPFAM" id="SSF109854">
    <property type="entry name" value="DinB/YfiT-like putative metalloenzymes"/>
    <property type="match status" value="1"/>
</dbReference>
<protein>
    <submittedName>
        <fullName evidence="2">Maleylpyruvate isomerase</fullName>
        <ecNumber evidence="2">5.2.1.4</ecNumber>
    </submittedName>
</protein>
<keyword evidence="2" id="KW-0670">Pyruvate</keyword>
<evidence type="ECO:0000313" key="3">
    <source>
        <dbReference type="Proteomes" id="UP000572051"/>
    </source>
</evidence>
<dbReference type="SUPFAM" id="SSF55718">
    <property type="entry name" value="SCP-like"/>
    <property type="match status" value="1"/>
</dbReference>
<dbReference type="EMBL" id="JACCFS010000001">
    <property type="protein sequence ID" value="NYJ33145.1"/>
    <property type="molecule type" value="Genomic_DNA"/>
</dbReference>
<dbReference type="EC" id="5.2.1.4" evidence="2"/>
<reference evidence="2 3" key="1">
    <citation type="submission" date="2020-07" db="EMBL/GenBank/DDBJ databases">
        <title>Sequencing the genomes of 1000 actinobacteria strains.</title>
        <authorList>
            <person name="Klenk H.-P."/>
        </authorList>
    </citation>
    <scope>NUCLEOTIDE SEQUENCE [LARGE SCALE GENOMIC DNA]</scope>
    <source>
        <strain evidence="2 3">DSM 44442</strain>
    </source>
</reference>
<feature type="domain" description="Mycothiol-dependent maleylpyruvate isomerase metal-binding" evidence="1">
    <location>
        <begin position="19"/>
        <end position="155"/>
    </location>
</feature>
<dbReference type="Gene3D" id="1.20.120.450">
    <property type="entry name" value="dinb family like domain"/>
    <property type="match status" value="1"/>
</dbReference>
<evidence type="ECO:0000313" key="2">
    <source>
        <dbReference type="EMBL" id="NYJ33145.1"/>
    </source>
</evidence>
<dbReference type="NCBIfam" id="TIGR03083">
    <property type="entry name" value="maleylpyruvate isomerase family mycothiol-dependent enzyme"/>
    <property type="match status" value="1"/>
</dbReference>
<dbReference type="GO" id="GO:0050077">
    <property type="term" value="F:maleylpyruvate isomerase activity"/>
    <property type="evidence" value="ECO:0007669"/>
    <property type="project" value="UniProtKB-EC"/>
</dbReference>
<dbReference type="InterPro" id="IPR034660">
    <property type="entry name" value="DinB/YfiT-like"/>
</dbReference>
<proteinExistence type="predicted"/>
<dbReference type="GO" id="GO:0046872">
    <property type="term" value="F:metal ion binding"/>
    <property type="evidence" value="ECO:0007669"/>
    <property type="project" value="InterPro"/>
</dbReference>
<dbReference type="InterPro" id="IPR024344">
    <property type="entry name" value="MDMPI_metal-binding"/>
</dbReference>
<name>A0A7Z0EKW0_9ACTN</name>
<keyword evidence="2" id="KW-0413">Isomerase</keyword>
<keyword evidence="3" id="KW-1185">Reference proteome</keyword>
<gene>
    <name evidence="2" type="ORF">HNR10_001026</name>
</gene>
<organism evidence="2 3">
    <name type="scientific">Nocardiopsis aegyptia</name>
    <dbReference type="NCBI Taxonomy" id="220378"/>
    <lineage>
        <taxon>Bacteria</taxon>
        <taxon>Bacillati</taxon>
        <taxon>Actinomycetota</taxon>
        <taxon>Actinomycetes</taxon>
        <taxon>Streptosporangiales</taxon>
        <taxon>Nocardiopsidaceae</taxon>
        <taxon>Nocardiopsis</taxon>
    </lineage>
</organism>
<dbReference type="InterPro" id="IPR036527">
    <property type="entry name" value="SCP2_sterol-bd_dom_sf"/>
</dbReference>
<dbReference type="InterPro" id="IPR017517">
    <property type="entry name" value="Maleyloyr_isom"/>
</dbReference>
<accession>A0A7Z0EKW0</accession>
<dbReference type="Pfam" id="PF11716">
    <property type="entry name" value="MDMPI_N"/>
    <property type="match status" value="1"/>
</dbReference>
<dbReference type="Proteomes" id="UP000572051">
    <property type="component" value="Unassembled WGS sequence"/>
</dbReference>
<dbReference type="AlphaFoldDB" id="A0A7Z0EKW0"/>
<sequence>MTTSAQPEPDTFDRTLEELRAATARLVATARAATPDELGAASPLPGWSRAHVLSHVAQNALGLRNLATWARTGVRTPMYAGQEQRDADIDTGARQDAAALVRQVVDTAADLDADLTALPPEALAGTVEMRGGLRVPGSALAWLRLREIEVHHVDLDLGYGIADWDAAFARRAVEGLVDVWRSRDLLPPVRITATDTDLDTVSGSGATSVRGTTAHLLGWLLGRPGADVRLQGPAVDLPAL</sequence>
<dbReference type="Gene3D" id="3.30.1050.20">
    <property type="match status" value="1"/>
</dbReference>